<proteinExistence type="predicted"/>
<dbReference type="Proteomes" id="UP000323426">
    <property type="component" value="Unassembled WGS sequence"/>
</dbReference>
<dbReference type="EMBL" id="VWSF01000004">
    <property type="protein sequence ID" value="KAA5547961.1"/>
    <property type="molecule type" value="Genomic_DNA"/>
</dbReference>
<evidence type="ECO:0000313" key="3">
    <source>
        <dbReference type="EMBL" id="KAA5547961.1"/>
    </source>
</evidence>
<dbReference type="Gene3D" id="2.40.128.110">
    <property type="entry name" value="Lipid/polyisoprenoid-binding, YceI-like"/>
    <property type="match status" value="1"/>
</dbReference>
<reference evidence="3 4" key="1">
    <citation type="submission" date="2019-09" db="EMBL/GenBank/DDBJ databases">
        <title>Genome sequence and assembly of Adhaeribacter sp.</title>
        <authorList>
            <person name="Chhetri G."/>
        </authorList>
    </citation>
    <scope>NUCLEOTIDE SEQUENCE [LARGE SCALE GENOMIC DNA]</scope>
    <source>
        <strain evidence="3 4">DK36</strain>
    </source>
</reference>
<dbReference type="AlphaFoldDB" id="A0A5M6DKC9"/>
<dbReference type="InterPro" id="IPR036761">
    <property type="entry name" value="TTHA0802/YceI-like_sf"/>
</dbReference>
<dbReference type="SUPFAM" id="SSF101874">
    <property type="entry name" value="YceI-like"/>
    <property type="match status" value="1"/>
</dbReference>
<feature type="chain" id="PRO_5024447477" evidence="1">
    <location>
        <begin position="25"/>
        <end position="223"/>
    </location>
</feature>
<dbReference type="PANTHER" id="PTHR34406:SF1">
    <property type="entry name" value="PROTEIN YCEI"/>
    <property type="match status" value="1"/>
</dbReference>
<sequence length="223" mass="23398">MKTAFISAGALALALLFNYSDVTATGNPVNKTEVKAPVKATSLAVDTEASSINWNAKKVGGAHNGTVKLSKGTLNLDGTKLIGGSFVMDMTTIKDLDVTNEGMNQKLTGHLKSEDFFGVEKNPTSTFNITKATPVGKAKSGLANYNITGNLTIKGITHPVTFPATVKVTGNSAEATANITVDRIKYDIKFRSGIIGTAADKIIEDTFTLDVKLVAGKSSTAKL</sequence>
<gene>
    <name evidence="3" type="ORF">F0145_08480</name>
</gene>
<dbReference type="PANTHER" id="PTHR34406">
    <property type="entry name" value="PROTEIN YCEI"/>
    <property type="match status" value="1"/>
</dbReference>
<keyword evidence="1" id="KW-0732">Signal</keyword>
<evidence type="ECO:0000259" key="2">
    <source>
        <dbReference type="SMART" id="SM00867"/>
    </source>
</evidence>
<accession>A0A5M6DKC9</accession>
<dbReference type="Pfam" id="PF04264">
    <property type="entry name" value="YceI"/>
    <property type="match status" value="1"/>
</dbReference>
<evidence type="ECO:0000313" key="4">
    <source>
        <dbReference type="Proteomes" id="UP000323426"/>
    </source>
</evidence>
<dbReference type="SMART" id="SM00867">
    <property type="entry name" value="YceI"/>
    <property type="match status" value="1"/>
</dbReference>
<organism evidence="3 4">
    <name type="scientific">Adhaeribacter rhizoryzae</name>
    <dbReference type="NCBI Taxonomy" id="2607907"/>
    <lineage>
        <taxon>Bacteria</taxon>
        <taxon>Pseudomonadati</taxon>
        <taxon>Bacteroidota</taxon>
        <taxon>Cytophagia</taxon>
        <taxon>Cytophagales</taxon>
        <taxon>Hymenobacteraceae</taxon>
        <taxon>Adhaeribacter</taxon>
    </lineage>
</organism>
<dbReference type="RefSeq" id="WP_150087877.1">
    <property type="nucleotide sequence ID" value="NZ_VWSF01000004.1"/>
</dbReference>
<evidence type="ECO:0000256" key="1">
    <source>
        <dbReference type="SAM" id="SignalP"/>
    </source>
</evidence>
<feature type="signal peptide" evidence="1">
    <location>
        <begin position="1"/>
        <end position="24"/>
    </location>
</feature>
<keyword evidence="4" id="KW-1185">Reference proteome</keyword>
<feature type="domain" description="Lipid/polyisoprenoid-binding YceI-like" evidence="2">
    <location>
        <begin position="42"/>
        <end position="216"/>
    </location>
</feature>
<protein>
    <submittedName>
        <fullName evidence="3">YceI family protein</fullName>
    </submittedName>
</protein>
<name>A0A5M6DKC9_9BACT</name>
<dbReference type="InterPro" id="IPR007372">
    <property type="entry name" value="Lipid/polyisoprenoid-bd_YceI"/>
</dbReference>
<comment type="caution">
    <text evidence="3">The sequence shown here is derived from an EMBL/GenBank/DDBJ whole genome shotgun (WGS) entry which is preliminary data.</text>
</comment>